<keyword evidence="3" id="KW-1185">Reference proteome</keyword>
<evidence type="ECO:0000313" key="2">
    <source>
        <dbReference type="EMBL" id="MBD8017410.1"/>
    </source>
</evidence>
<proteinExistence type="predicted"/>
<accession>A0ABR8WK10</accession>
<evidence type="ECO:0000256" key="1">
    <source>
        <dbReference type="SAM" id="Phobius"/>
    </source>
</evidence>
<keyword evidence="1" id="KW-1133">Transmembrane helix</keyword>
<keyword evidence="1" id="KW-0472">Membrane</keyword>
<keyword evidence="1" id="KW-0812">Transmembrane</keyword>
<dbReference type="RefSeq" id="WP_251832614.1">
    <property type="nucleotide sequence ID" value="NZ_JACSPS010000001.1"/>
</dbReference>
<dbReference type="EMBL" id="JACSPS010000001">
    <property type="protein sequence ID" value="MBD8017410.1"/>
    <property type="molecule type" value="Genomic_DNA"/>
</dbReference>
<feature type="transmembrane region" description="Helical" evidence="1">
    <location>
        <begin position="150"/>
        <end position="169"/>
    </location>
</feature>
<gene>
    <name evidence="2" type="ORF">H9628_02895</name>
</gene>
<evidence type="ECO:0000313" key="3">
    <source>
        <dbReference type="Proteomes" id="UP000626242"/>
    </source>
</evidence>
<reference evidence="2 3" key="1">
    <citation type="submission" date="2020-08" db="EMBL/GenBank/DDBJ databases">
        <title>A Genomic Blueprint of the Chicken Gut Microbiome.</title>
        <authorList>
            <person name="Gilroy R."/>
            <person name="Ravi A."/>
            <person name="Getino M."/>
            <person name="Pursley I."/>
            <person name="Horton D.L."/>
            <person name="Alikhan N.-F."/>
            <person name="Baker D."/>
            <person name="Gharbi K."/>
            <person name="Hall N."/>
            <person name="Watson M."/>
            <person name="Adriaenssens E.M."/>
            <person name="Foster-Nyarko E."/>
            <person name="Jarju S."/>
            <person name="Secka A."/>
            <person name="Antonio M."/>
            <person name="Oren A."/>
            <person name="Chaudhuri R."/>
            <person name="La Ragione R.M."/>
            <person name="Hildebrand F."/>
            <person name="Pallen M.J."/>
        </authorList>
    </citation>
    <scope>NUCLEOTIDE SEQUENCE [LARGE SCALE GENOMIC DNA]</scope>
    <source>
        <strain evidence="2 3">Sa1CVA4</strain>
    </source>
</reference>
<dbReference type="Proteomes" id="UP000626242">
    <property type="component" value="Unassembled WGS sequence"/>
</dbReference>
<sequence length="243" mass="27108">MSTFQEFSETNRSKNWSDIISHAFDLYKGIFLYGILAMIIYFGVSMVLQPVTGFSSQTLSDEIISADGDFGDIDVWSVPGFRLYYGLSGILSLLLAPLYVGILYLANRYHYNQPLRVNDLFIGYRQNFVNIVIYTLISTVIMAISFALCFLPAFFVMPLFLLGYPILLFENASFTDAISKSFKIAKDNYGTFLLVSFIGFLISIAGILLCGIGVIASFPFYMTVMYAAYCAFCGAPRQLGLNA</sequence>
<protein>
    <submittedName>
        <fullName evidence="2">Beta-carotene 15,15'-monooxygenase</fullName>
    </submittedName>
</protein>
<comment type="caution">
    <text evidence="2">The sequence shown here is derived from an EMBL/GenBank/DDBJ whole genome shotgun (WGS) entry which is preliminary data.</text>
</comment>
<feature type="transmembrane region" description="Helical" evidence="1">
    <location>
        <begin position="190"/>
        <end position="216"/>
    </location>
</feature>
<feature type="transmembrane region" description="Helical" evidence="1">
    <location>
        <begin position="127"/>
        <end position="144"/>
    </location>
</feature>
<feature type="transmembrane region" description="Helical" evidence="1">
    <location>
        <begin position="83"/>
        <end position="106"/>
    </location>
</feature>
<organism evidence="2 3">
    <name type="scientific">Kaistella pullorum</name>
    <dbReference type="NCBI Taxonomy" id="2763074"/>
    <lineage>
        <taxon>Bacteria</taxon>
        <taxon>Pseudomonadati</taxon>
        <taxon>Bacteroidota</taxon>
        <taxon>Flavobacteriia</taxon>
        <taxon>Flavobacteriales</taxon>
        <taxon>Weeksellaceae</taxon>
        <taxon>Chryseobacterium group</taxon>
        <taxon>Kaistella</taxon>
    </lineage>
</organism>
<name>A0ABR8WK10_9FLAO</name>
<feature type="transmembrane region" description="Helical" evidence="1">
    <location>
        <begin position="30"/>
        <end position="48"/>
    </location>
</feature>